<gene>
    <name evidence="1" type="ORF">UFOPK3423_00153</name>
</gene>
<sequence length="181" mass="20180">MNDRHDITKREPGGRLTIRAGRLTFVPERLPRRRSLNGRTQEELGGGDLYVADLTVIESDPDGPREVLVRFVSVGADPQAARDLITGWAIAVGHGRMWFEDELCDVSDELPVVSSAMVDCPTCGDHFTESQPEFWEMVRRSGHFPARCPTCFSTLPQWDVEMDQVLSGDATDAYAQRSGSR</sequence>
<accession>A0A6J7CRQ2</accession>
<protein>
    <submittedName>
        <fullName evidence="1">Unannotated protein</fullName>
    </submittedName>
</protein>
<organism evidence="1">
    <name type="scientific">freshwater metagenome</name>
    <dbReference type="NCBI Taxonomy" id="449393"/>
    <lineage>
        <taxon>unclassified sequences</taxon>
        <taxon>metagenomes</taxon>
        <taxon>ecological metagenomes</taxon>
    </lineage>
</organism>
<evidence type="ECO:0000313" key="1">
    <source>
        <dbReference type="EMBL" id="CAB4859588.1"/>
    </source>
</evidence>
<dbReference type="AlphaFoldDB" id="A0A6J7CRQ2"/>
<dbReference type="EMBL" id="CAFBLQ010000009">
    <property type="protein sequence ID" value="CAB4859588.1"/>
    <property type="molecule type" value="Genomic_DNA"/>
</dbReference>
<name>A0A6J7CRQ2_9ZZZZ</name>
<reference evidence="1" key="1">
    <citation type="submission" date="2020-05" db="EMBL/GenBank/DDBJ databases">
        <authorList>
            <person name="Chiriac C."/>
            <person name="Salcher M."/>
            <person name="Ghai R."/>
            <person name="Kavagutti S V."/>
        </authorList>
    </citation>
    <scope>NUCLEOTIDE SEQUENCE</scope>
</reference>
<proteinExistence type="predicted"/>